<comment type="subcellular location">
    <subcellularLocation>
        <location evidence="1">Cell membrane</location>
        <topology evidence="1">Multi-pass membrane protein</topology>
    </subcellularLocation>
</comment>
<keyword evidence="5 6" id="KW-0472">Membrane</keyword>
<protein>
    <submittedName>
        <fullName evidence="7">ATP synthase protein I</fullName>
    </submittedName>
</protein>
<dbReference type="EMBL" id="JACHHY010000006">
    <property type="protein sequence ID" value="MBB5018064.1"/>
    <property type="molecule type" value="Genomic_DNA"/>
</dbReference>
<keyword evidence="2" id="KW-1003">Cell membrane</keyword>
<keyword evidence="3 6" id="KW-0812">Transmembrane</keyword>
<evidence type="ECO:0000256" key="6">
    <source>
        <dbReference type="SAM" id="Phobius"/>
    </source>
</evidence>
<comment type="caution">
    <text evidence="7">The sequence shown here is derived from an EMBL/GenBank/DDBJ whole genome shotgun (WGS) entry which is preliminary data.</text>
</comment>
<feature type="transmembrane region" description="Helical" evidence="6">
    <location>
        <begin position="7"/>
        <end position="25"/>
    </location>
</feature>
<evidence type="ECO:0000256" key="5">
    <source>
        <dbReference type="ARBA" id="ARBA00023136"/>
    </source>
</evidence>
<dbReference type="AlphaFoldDB" id="A0A840MFN2"/>
<reference evidence="7 8" key="1">
    <citation type="submission" date="2020-08" db="EMBL/GenBank/DDBJ databases">
        <title>Genomic Encyclopedia of Type Strains, Phase IV (KMG-IV): sequencing the most valuable type-strain genomes for metagenomic binning, comparative biology and taxonomic classification.</title>
        <authorList>
            <person name="Goeker M."/>
        </authorList>
    </citation>
    <scope>NUCLEOTIDE SEQUENCE [LARGE SCALE GENOMIC DNA]</scope>
    <source>
        <strain evidence="7 8">DSM 27165</strain>
    </source>
</reference>
<dbReference type="RefSeq" id="WP_184036761.1">
    <property type="nucleotide sequence ID" value="NZ_JACHHY010000006.1"/>
</dbReference>
<evidence type="ECO:0000256" key="2">
    <source>
        <dbReference type="ARBA" id="ARBA00022475"/>
    </source>
</evidence>
<evidence type="ECO:0000256" key="3">
    <source>
        <dbReference type="ARBA" id="ARBA00022692"/>
    </source>
</evidence>
<proteinExistence type="predicted"/>
<keyword evidence="8" id="KW-1185">Reference proteome</keyword>
<evidence type="ECO:0000256" key="1">
    <source>
        <dbReference type="ARBA" id="ARBA00004651"/>
    </source>
</evidence>
<feature type="transmembrane region" description="Helical" evidence="6">
    <location>
        <begin position="96"/>
        <end position="116"/>
    </location>
</feature>
<dbReference type="Pfam" id="PF03899">
    <property type="entry name" value="ATP-synt_I"/>
    <property type="match status" value="1"/>
</dbReference>
<evidence type="ECO:0000313" key="8">
    <source>
        <dbReference type="Proteomes" id="UP000575898"/>
    </source>
</evidence>
<feature type="transmembrane region" description="Helical" evidence="6">
    <location>
        <begin position="73"/>
        <end position="90"/>
    </location>
</feature>
<dbReference type="Proteomes" id="UP000575898">
    <property type="component" value="Unassembled WGS sequence"/>
</dbReference>
<dbReference type="InterPro" id="IPR005598">
    <property type="entry name" value="ATP_synth_I"/>
</dbReference>
<accession>A0A840MFN2</accession>
<organism evidence="7 8">
    <name type="scientific">Chitinivorax tropicus</name>
    <dbReference type="NCBI Taxonomy" id="714531"/>
    <lineage>
        <taxon>Bacteria</taxon>
        <taxon>Pseudomonadati</taxon>
        <taxon>Pseudomonadota</taxon>
        <taxon>Betaproteobacteria</taxon>
        <taxon>Chitinivorax</taxon>
    </lineage>
</organism>
<keyword evidence="4 6" id="KW-1133">Transmembrane helix</keyword>
<name>A0A840MFN2_9PROT</name>
<evidence type="ECO:0000313" key="7">
    <source>
        <dbReference type="EMBL" id="MBB5018064.1"/>
    </source>
</evidence>
<evidence type="ECO:0000256" key="4">
    <source>
        <dbReference type="ARBA" id="ARBA00022989"/>
    </source>
</evidence>
<dbReference type="GO" id="GO:0005886">
    <property type="term" value="C:plasma membrane"/>
    <property type="evidence" value="ECO:0007669"/>
    <property type="project" value="UniProtKB-SubCell"/>
</dbReference>
<sequence length="118" mass="12783">MNRQVSRVISLQIFFVSLLAVILWWQAGKVVALSSLAGGAIGVISSLVYAVVANGDRHRAPQVIIKAHFAAEMLKFTAVVIMFALAVIFLRNELSAPALFGGYLATTLGYWAALMFKN</sequence>
<feature type="transmembrane region" description="Helical" evidence="6">
    <location>
        <begin position="31"/>
        <end position="52"/>
    </location>
</feature>
<gene>
    <name evidence="7" type="ORF">HNQ59_001349</name>
</gene>